<dbReference type="Proteomes" id="UP000694460">
    <property type="component" value="Unassembled WGS sequence"/>
</dbReference>
<sequence>MADMAPSKRAAETSHAVAGNLLLLRNGAGMSLRQLSGELAEHGVTISAQSLSAIERGDTAVTVDLLTALAAVFSVSPIRLLMPNTDDGFDPAVALTGTESTYPISLYEWLAGVAPLGISVNTSDIDPRVVAAFRDRSQPPWLREKG</sequence>
<evidence type="ECO:0000313" key="3">
    <source>
        <dbReference type="Proteomes" id="UP000694460"/>
    </source>
</evidence>
<reference evidence="2 3" key="1">
    <citation type="submission" date="2021-03" db="EMBL/GenBank/DDBJ databases">
        <title>Sequencing the genomes of 1000 actinobacteria strains.</title>
        <authorList>
            <person name="Klenk H.-P."/>
        </authorList>
    </citation>
    <scope>NUCLEOTIDE SEQUENCE [LARGE SCALE GENOMIC DNA]</scope>
    <source>
        <strain evidence="2 3">DSM 46713</strain>
    </source>
</reference>
<feature type="domain" description="HTH cro/C1-type" evidence="1">
    <location>
        <begin position="21"/>
        <end position="80"/>
    </location>
</feature>
<evidence type="ECO:0000259" key="1">
    <source>
        <dbReference type="PROSITE" id="PS50943"/>
    </source>
</evidence>
<dbReference type="SMART" id="SM00530">
    <property type="entry name" value="HTH_XRE"/>
    <property type="match status" value="1"/>
</dbReference>
<dbReference type="Pfam" id="PF01381">
    <property type="entry name" value="HTH_3"/>
    <property type="match status" value="1"/>
</dbReference>
<accession>A0ABS4ZSL6</accession>
<dbReference type="CDD" id="cd00093">
    <property type="entry name" value="HTH_XRE"/>
    <property type="match status" value="1"/>
</dbReference>
<dbReference type="InterPro" id="IPR010982">
    <property type="entry name" value="Lambda_DNA-bd_dom_sf"/>
</dbReference>
<dbReference type="SUPFAM" id="SSF47413">
    <property type="entry name" value="lambda repressor-like DNA-binding domains"/>
    <property type="match status" value="1"/>
</dbReference>
<comment type="caution">
    <text evidence="2">The sequence shown here is derived from an EMBL/GenBank/DDBJ whole genome shotgun (WGS) entry which is preliminary data.</text>
</comment>
<evidence type="ECO:0000313" key="2">
    <source>
        <dbReference type="EMBL" id="MBP2452518.1"/>
    </source>
</evidence>
<dbReference type="RefSeq" id="WP_234938114.1">
    <property type="nucleotide sequence ID" value="NZ_JAGIOP010000002.1"/>
</dbReference>
<name>A0ABS4ZSL6_9MYCO</name>
<dbReference type="EMBL" id="JAGIOP010000002">
    <property type="protein sequence ID" value="MBP2452518.1"/>
    <property type="molecule type" value="Genomic_DNA"/>
</dbReference>
<organism evidence="2 3">
    <name type="scientific">Mycolicibacterium lutetiense</name>
    <dbReference type="NCBI Taxonomy" id="1641992"/>
    <lineage>
        <taxon>Bacteria</taxon>
        <taxon>Bacillati</taxon>
        <taxon>Actinomycetota</taxon>
        <taxon>Actinomycetes</taxon>
        <taxon>Mycobacteriales</taxon>
        <taxon>Mycobacteriaceae</taxon>
        <taxon>Mycolicibacterium</taxon>
    </lineage>
</organism>
<gene>
    <name evidence="2" type="ORF">JOF57_002431</name>
</gene>
<dbReference type="InterPro" id="IPR001387">
    <property type="entry name" value="Cro/C1-type_HTH"/>
</dbReference>
<keyword evidence="3" id="KW-1185">Reference proteome</keyword>
<dbReference type="PROSITE" id="PS50943">
    <property type="entry name" value="HTH_CROC1"/>
    <property type="match status" value="1"/>
</dbReference>
<dbReference type="Gene3D" id="1.10.260.40">
    <property type="entry name" value="lambda repressor-like DNA-binding domains"/>
    <property type="match status" value="1"/>
</dbReference>
<protein>
    <submittedName>
        <fullName evidence="2">Transcriptional regulator with XRE-family HTH domain</fullName>
    </submittedName>
</protein>
<proteinExistence type="predicted"/>